<protein>
    <submittedName>
        <fullName evidence="1">DUF1048 domain-containing protein</fullName>
    </submittedName>
</protein>
<dbReference type="Pfam" id="PF06304">
    <property type="entry name" value="DUF1048"/>
    <property type="match status" value="1"/>
</dbReference>
<dbReference type="EMBL" id="JACOOL010000022">
    <property type="protein sequence ID" value="MBC5638812.1"/>
    <property type="molecule type" value="Genomic_DNA"/>
</dbReference>
<keyword evidence="2" id="KW-1185">Reference proteome</keyword>
<evidence type="ECO:0000313" key="2">
    <source>
        <dbReference type="Proteomes" id="UP000637359"/>
    </source>
</evidence>
<comment type="caution">
    <text evidence="1">The sequence shown here is derived from an EMBL/GenBank/DDBJ whole genome shotgun (WGS) entry which is preliminary data.</text>
</comment>
<gene>
    <name evidence="1" type="ORF">H8S33_18740</name>
</gene>
<proteinExistence type="predicted"/>
<dbReference type="AlphaFoldDB" id="A0A923RM80"/>
<sequence>MTKEMKGFDTRVKVLPAEYQTAWKEIMNNLWIYGDFTDSNLMPIL</sequence>
<accession>A0A923RM80</accession>
<dbReference type="SUPFAM" id="SSF158560">
    <property type="entry name" value="BH3980-like"/>
    <property type="match status" value="1"/>
</dbReference>
<reference evidence="1" key="1">
    <citation type="submission" date="2020-08" db="EMBL/GenBank/DDBJ databases">
        <title>Genome public.</title>
        <authorList>
            <person name="Liu C."/>
            <person name="Sun Q."/>
        </authorList>
    </citation>
    <scope>NUCLEOTIDE SEQUENCE</scope>
    <source>
        <strain evidence="1">BX22</strain>
    </source>
</reference>
<dbReference type="Proteomes" id="UP000637359">
    <property type="component" value="Unassembled WGS sequence"/>
</dbReference>
<name>A0A923RM80_9BACI</name>
<dbReference type="InterPro" id="IPR008316">
    <property type="entry name" value="UCP029876"/>
</dbReference>
<dbReference type="Gene3D" id="1.10.1900.10">
    <property type="entry name" value="c-terminal domain of poly(a) binding protein"/>
    <property type="match status" value="1"/>
</dbReference>
<evidence type="ECO:0000313" key="1">
    <source>
        <dbReference type="EMBL" id="MBC5638812.1"/>
    </source>
</evidence>
<organism evidence="1 2">
    <name type="scientific">Ornithinibacillus hominis</name>
    <dbReference type="NCBI Taxonomy" id="2763055"/>
    <lineage>
        <taxon>Bacteria</taxon>
        <taxon>Bacillati</taxon>
        <taxon>Bacillota</taxon>
        <taxon>Bacilli</taxon>
        <taxon>Bacillales</taxon>
        <taxon>Bacillaceae</taxon>
        <taxon>Ornithinibacillus</taxon>
    </lineage>
</organism>